<evidence type="ECO:0000256" key="4">
    <source>
        <dbReference type="ARBA" id="ARBA00022723"/>
    </source>
</evidence>
<evidence type="ECO:0000256" key="5">
    <source>
        <dbReference type="ARBA" id="ARBA00022801"/>
    </source>
</evidence>
<dbReference type="SUPFAM" id="SSF55486">
    <property type="entry name" value="Metalloproteases ('zincins'), catalytic domain"/>
    <property type="match status" value="1"/>
</dbReference>
<dbReference type="Gene3D" id="2.60.40.2970">
    <property type="match status" value="1"/>
</dbReference>
<gene>
    <name evidence="10" type="ORF">HA050_00835</name>
</gene>
<evidence type="ECO:0000256" key="3">
    <source>
        <dbReference type="ARBA" id="ARBA00022670"/>
    </source>
</evidence>
<dbReference type="InterPro" id="IPR024079">
    <property type="entry name" value="MetalloPept_cat_dom_sf"/>
</dbReference>
<feature type="signal peptide" evidence="8">
    <location>
        <begin position="1"/>
        <end position="24"/>
    </location>
</feature>
<feature type="domain" description="Lysine-specific metallo-endopeptidase" evidence="9">
    <location>
        <begin position="215"/>
        <end position="348"/>
    </location>
</feature>
<evidence type="ECO:0000313" key="11">
    <source>
        <dbReference type="Proteomes" id="UP000712570"/>
    </source>
</evidence>
<dbReference type="EMBL" id="JAAOLX010000001">
    <property type="protein sequence ID" value="NHQ84661.1"/>
    <property type="molecule type" value="Genomic_DNA"/>
</dbReference>
<evidence type="ECO:0000259" key="9">
    <source>
        <dbReference type="SMART" id="SM01351"/>
    </source>
</evidence>
<evidence type="ECO:0000256" key="6">
    <source>
        <dbReference type="ARBA" id="ARBA00022833"/>
    </source>
</evidence>
<protein>
    <submittedName>
        <fullName evidence="10">Peptidase M35</fullName>
    </submittedName>
</protein>
<organism evidence="10 11">
    <name type="scientific">Iodobacter violaceini</name>
    <dbReference type="NCBI Taxonomy" id="3044271"/>
    <lineage>
        <taxon>Bacteria</taxon>
        <taxon>Pseudomonadati</taxon>
        <taxon>Pseudomonadota</taxon>
        <taxon>Betaproteobacteria</taxon>
        <taxon>Neisseriales</taxon>
        <taxon>Chitinibacteraceae</taxon>
        <taxon>Iodobacter</taxon>
    </lineage>
</organism>
<evidence type="ECO:0000256" key="2">
    <source>
        <dbReference type="ARBA" id="ARBA00010279"/>
    </source>
</evidence>
<evidence type="ECO:0000256" key="7">
    <source>
        <dbReference type="ARBA" id="ARBA00023049"/>
    </source>
</evidence>
<keyword evidence="7" id="KW-0482">Metalloprotease</keyword>
<dbReference type="Pfam" id="PF14521">
    <property type="entry name" value="Aspzincin_M35"/>
    <property type="match status" value="1"/>
</dbReference>
<evidence type="ECO:0000256" key="8">
    <source>
        <dbReference type="SAM" id="SignalP"/>
    </source>
</evidence>
<evidence type="ECO:0000313" key="10">
    <source>
        <dbReference type="EMBL" id="NHQ84661.1"/>
    </source>
</evidence>
<keyword evidence="3" id="KW-0645">Protease</keyword>
<sequence>MNIKNGFRICAAILAVFLSFSASADSKDIQVTLSADKNTLVESDDVFVNVTMKNTSSAPQYILKWHTPFIAAQTELFDVYRDGVKVNYLGPMVKRAAPKASDYFELKPGASYQQKVELSALYDMRVTGNYTIQYHVDAPHAGSDAKGLVSTEAGIAPSDAISVWIDGSLPRGTISSEPVQPSLAGGSLSFNKCSASQSAQVKTAFSAAQTMSASGDDYMSTGASSARYSTWFGKYDSSRYATVKAHYVAIKDAFLNKPVTVDCGCTDSYFAYVYPSQPYKIYVCNAFWTAPMTGTDSKGGTLVHEMSHFYAVASTKDNVYGQSGAKKLAISDPAKAIMNADSHEYFVENTPNLP</sequence>
<keyword evidence="6" id="KW-0862">Zinc</keyword>
<comment type="caution">
    <text evidence="10">The sequence shown here is derived from an EMBL/GenBank/DDBJ whole genome shotgun (WGS) entry which is preliminary data.</text>
</comment>
<name>A0ABX0KUI6_9NEIS</name>
<dbReference type="InterPro" id="IPR050414">
    <property type="entry name" value="Fungal_M35_metalloproteases"/>
</dbReference>
<reference evidence="10 11" key="1">
    <citation type="submission" date="2020-03" db="EMBL/GenBank/DDBJ databases">
        <title>Draft genome sequence of environmentally isolated violet-colored cultures.</title>
        <authorList>
            <person name="Wilson H.S."/>
        </authorList>
    </citation>
    <scope>NUCLEOTIDE SEQUENCE [LARGE SCALE GENOMIC DNA]</scope>
    <source>
        <strain evidence="10 11">HSC-16F04</strain>
    </source>
</reference>
<comment type="cofactor">
    <cofactor evidence="1">
        <name>Zn(2+)</name>
        <dbReference type="ChEBI" id="CHEBI:29105"/>
    </cofactor>
</comment>
<comment type="similarity">
    <text evidence="2">Belongs to the peptidase M35 family.</text>
</comment>
<keyword evidence="11" id="KW-1185">Reference proteome</keyword>
<dbReference type="PANTHER" id="PTHR37016">
    <property type="match status" value="1"/>
</dbReference>
<keyword evidence="8" id="KW-0732">Signal</keyword>
<keyword evidence="5" id="KW-0378">Hydrolase</keyword>
<dbReference type="SMART" id="SM01351">
    <property type="entry name" value="Aspzincin_M35"/>
    <property type="match status" value="1"/>
</dbReference>
<dbReference type="RefSeq" id="WP_166820873.1">
    <property type="nucleotide sequence ID" value="NZ_JAAOLX010000001.1"/>
</dbReference>
<feature type="chain" id="PRO_5045381769" evidence="8">
    <location>
        <begin position="25"/>
        <end position="354"/>
    </location>
</feature>
<evidence type="ECO:0000256" key="1">
    <source>
        <dbReference type="ARBA" id="ARBA00001947"/>
    </source>
</evidence>
<proteinExistence type="inferred from homology"/>
<dbReference type="Gene3D" id="3.40.390.10">
    <property type="entry name" value="Collagenase (Catalytic Domain)"/>
    <property type="match status" value="1"/>
</dbReference>
<dbReference type="Proteomes" id="UP000712570">
    <property type="component" value="Unassembled WGS sequence"/>
</dbReference>
<dbReference type="CDD" id="cd11306">
    <property type="entry name" value="M35_peptidyl-Lys"/>
    <property type="match status" value="1"/>
</dbReference>
<dbReference type="InterPro" id="IPR029463">
    <property type="entry name" value="Lys_MEP"/>
</dbReference>
<dbReference type="PANTHER" id="PTHR37016:SF3">
    <property type="entry name" value="NEUTRAL PROTEASE 2-RELATED"/>
    <property type="match status" value="1"/>
</dbReference>
<accession>A0ABX0KUI6</accession>
<keyword evidence="4" id="KW-0479">Metal-binding</keyword>
<dbReference type="InterPro" id="IPR034115">
    <property type="entry name" value="M35_peptidyl-Lys"/>
</dbReference>